<dbReference type="Pfam" id="PF02625">
    <property type="entry name" value="XdhC_CoxI"/>
    <property type="match status" value="1"/>
</dbReference>
<dbReference type="PANTHER" id="PTHR30388">
    <property type="entry name" value="ALDEHYDE OXIDOREDUCTASE MOLYBDENUM COFACTOR ASSEMBLY PROTEIN"/>
    <property type="match status" value="1"/>
</dbReference>
<sequence length="390" mass="40655">MDRTRHRTWHELHRLWEAGEAAGLATVVSTFGSAPRPPGSTMLVTPDGQTVGSVSGGCVEGAVYDLARQAIRDGTAVLERYGVSDDAAAAVGLTCGGTIEVLVERVDRETFPELGVLVDRMRAGTAVALATILDGDQEGGGGDESEGGGGGRRLVCWAGGTAGGTGRRAPDARITGAARRLLARGRSGTVRPGDGPRVFVNCLVPPPRMLVYGAGEFGAALVRQGSLLGYRVTLCDARPVFTVPERFPEADEVVVDWPHRHLAGQVAAGRTDPRTVVVSLTHDPKFEIPLLRTALRLELAYVGALGSRRTVERRAAALRAAGLADEQLSRLNSPVGLDLGGTDPAETAVSIAAEIVLLRHGGRGARLSGTTGPIHAEGREPVRGVVGTAS</sequence>
<dbReference type="Gene3D" id="3.40.50.720">
    <property type="entry name" value="NAD(P)-binding Rossmann-like Domain"/>
    <property type="match status" value="1"/>
</dbReference>
<keyword evidence="5" id="KW-1185">Reference proteome</keyword>
<feature type="domain" description="XdhC Rossmann" evidence="3">
    <location>
        <begin position="209"/>
        <end position="355"/>
    </location>
</feature>
<dbReference type="InterPro" id="IPR052698">
    <property type="entry name" value="MoCofactor_Util/Proc"/>
</dbReference>
<evidence type="ECO:0000259" key="2">
    <source>
        <dbReference type="Pfam" id="PF02625"/>
    </source>
</evidence>
<organism evidence="4 5">
    <name type="scientific">Streptomyces carminius</name>
    <dbReference type="NCBI Taxonomy" id="2665496"/>
    <lineage>
        <taxon>Bacteria</taxon>
        <taxon>Bacillati</taxon>
        <taxon>Actinomycetota</taxon>
        <taxon>Actinomycetes</taxon>
        <taxon>Kitasatosporales</taxon>
        <taxon>Streptomycetaceae</taxon>
        <taxon>Streptomyces</taxon>
    </lineage>
</organism>
<dbReference type="Pfam" id="PF13478">
    <property type="entry name" value="XdhC_C"/>
    <property type="match status" value="1"/>
</dbReference>
<dbReference type="InterPro" id="IPR027051">
    <property type="entry name" value="XdhC_Rossmann_dom"/>
</dbReference>
<dbReference type="EMBL" id="PGGW01000069">
    <property type="protein sequence ID" value="PJE94510.1"/>
    <property type="molecule type" value="Genomic_DNA"/>
</dbReference>
<dbReference type="InterPro" id="IPR003777">
    <property type="entry name" value="XdhC_CoxI"/>
</dbReference>
<name>A0A2M8LRD2_9ACTN</name>
<feature type="region of interest" description="Disordered" evidence="1">
    <location>
        <begin position="368"/>
        <end position="390"/>
    </location>
</feature>
<gene>
    <name evidence="4" type="ORF">CUT44_30340</name>
</gene>
<dbReference type="RefSeq" id="WP_100205120.1">
    <property type="nucleotide sequence ID" value="NZ_PGGW01000069.1"/>
</dbReference>
<accession>A0A2M8LRD2</accession>
<protein>
    <submittedName>
        <fullName evidence="4">XshC-Cox1 family protein</fullName>
    </submittedName>
</protein>
<feature type="domain" description="XdhC- CoxI" evidence="2">
    <location>
        <begin position="15"/>
        <end position="82"/>
    </location>
</feature>
<dbReference type="Proteomes" id="UP000230407">
    <property type="component" value="Unassembled WGS sequence"/>
</dbReference>
<evidence type="ECO:0000259" key="3">
    <source>
        <dbReference type="Pfam" id="PF13478"/>
    </source>
</evidence>
<reference evidence="4 5" key="1">
    <citation type="submission" date="2017-11" db="EMBL/GenBank/DDBJ databases">
        <title>Streptomyces carmine sp. nov., a novel actinomycete isolated from Sophora alopecuroides in Xinjiang, China.</title>
        <authorList>
            <person name="Wang Y."/>
            <person name="Luo X."/>
            <person name="Wan C."/>
            <person name="Zhang L."/>
        </authorList>
    </citation>
    <scope>NUCLEOTIDE SEQUENCE [LARGE SCALE GENOMIC DNA]</scope>
    <source>
        <strain evidence="4 5">TRM SA0054</strain>
    </source>
</reference>
<dbReference type="PANTHER" id="PTHR30388:SF4">
    <property type="entry name" value="MOLYBDENUM COFACTOR INSERTION CHAPERONE PAOD"/>
    <property type="match status" value="1"/>
</dbReference>
<proteinExistence type="predicted"/>
<dbReference type="AlphaFoldDB" id="A0A2M8LRD2"/>
<evidence type="ECO:0000256" key="1">
    <source>
        <dbReference type="SAM" id="MobiDB-lite"/>
    </source>
</evidence>
<comment type="caution">
    <text evidence="4">The sequence shown here is derived from an EMBL/GenBank/DDBJ whole genome shotgun (WGS) entry which is preliminary data.</text>
</comment>
<evidence type="ECO:0000313" key="4">
    <source>
        <dbReference type="EMBL" id="PJE94510.1"/>
    </source>
</evidence>
<evidence type="ECO:0000313" key="5">
    <source>
        <dbReference type="Proteomes" id="UP000230407"/>
    </source>
</evidence>